<proteinExistence type="predicted"/>
<dbReference type="RefSeq" id="WP_204845445.1">
    <property type="nucleotide sequence ID" value="NZ_JAFBCL010000001.1"/>
</dbReference>
<evidence type="ECO:0000313" key="3">
    <source>
        <dbReference type="Proteomes" id="UP001195724"/>
    </source>
</evidence>
<name>A0ABS2SHR5_9PSEU</name>
<reference evidence="2 3" key="1">
    <citation type="submission" date="2021-01" db="EMBL/GenBank/DDBJ databases">
        <title>Sequencing the genomes of 1000 actinobacteria strains.</title>
        <authorList>
            <person name="Klenk H.-P."/>
        </authorList>
    </citation>
    <scope>NUCLEOTIDE SEQUENCE [LARGE SCALE GENOMIC DNA]</scope>
    <source>
        <strain evidence="2 3">DSM 44581</strain>
    </source>
</reference>
<feature type="compositionally biased region" description="Pro residues" evidence="1">
    <location>
        <begin position="398"/>
        <end position="409"/>
    </location>
</feature>
<evidence type="ECO:0000256" key="1">
    <source>
        <dbReference type="SAM" id="MobiDB-lite"/>
    </source>
</evidence>
<protein>
    <submittedName>
        <fullName evidence="2">Uncharacterized protein</fullName>
    </submittedName>
</protein>
<keyword evidence="3" id="KW-1185">Reference proteome</keyword>
<dbReference type="EMBL" id="JAFBCL010000001">
    <property type="protein sequence ID" value="MBM7814853.1"/>
    <property type="molecule type" value="Genomic_DNA"/>
</dbReference>
<gene>
    <name evidence="2" type="ORF">JOE68_005718</name>
</gene>
<sequence length="427" mass="48145">MDQEHVVATAAAEELPALRRRVRERHPKASFLSALSTARRACSAPRLHDVWLDEDKGVLLVLEHVRKREGYGQKTVELLLHRLPLRSPACDPLLETLARNPLERLHDSRVGRDTFIGLPTALAALEQLFRVHLARLRLVHPGPVEVDRAIRDQVARAATPEQARRRTAFRDWHLREVCGWPEHLAPADAARAVRLSPGHLEGVVGAWHAYEDAAYDRPVIDRWWEERGRGRKRRHRQLYYYEFRALDRPLTDRQVANLAKVLPEGDVDRDGAVVDVEVEPGEHDFRWVDVELLSAYFDAGLHFRQSGARSLWLRVPSGLADLVEPYRRPGVVGITDLGEDLLVELNRYEEDGEHAYRGTDPSPWLAGMAPVRDELARGDLRALHVAWAAADSLEGREPTPPPAPEPPGLADPTPGLAALRHFLAHVP</sequence>
<comment type="caution">
    <text evidence="2">The sequence shown here is derived from an EMBL/GenBank/DDBJ whole genome shotgun (WGS) entry which is preliminary data.</text>
</comment>
<organism evidence="2 3">
    <name type="scientific">Saccharothrix algeriensis</name>
    <dbReference type="NCBI Taxonomy" id="173560"/>
    <lineage>
        <taxon>Bacteria</taxon>
        <taxon>Bacillati</taxon>
        <taxon>Actinomycetota</taxon>
        <taxon>Actinomycetes</taxon>
        <taxon>Pseudonocardiales</taxon>
        <taxon>Pseudonocardiaceae</taxon>
        <taxon>Saccharothrix</taxon>
    </lineage>
</organism>
<evidence type="ECO:0000313" key="2">
    <source>
        <dbReference type="EMBL" id="MBM7814853.1"/>
    </source>
</evidence>
<dbReference type="Proteomes" id="UP001195724">
    <property type="component" value="Unassembled WGS sequence"/>
</dbReference>
<feature type="region of interest" description="Disordered" evidence="1">
    <location>
        <begin position="391"/>
        <end position="415"/>
    </location>
</feature>
<accession>A0ABS2SHR5</accession>